<comment type="pathway">
    <text evidence="10">Amine and polyamine biosynthesis; S-adenosylmethioninamine biosynthesis; S-adenosylmethioninamine from S-adenosyl-L-methionine: step 1/1.</text>
</comment>
<dbReference type="SUPFAM" id="SSF56276">
    <property type="entry name" value="S-adenosylmethionine decarboxylase"/>
    <property type="match status" value="1"/>
</dbReference>
<sequence>MPSEFVPVGAFSGRHVLAELDGVDPNLLDDADFLRATLASTLTAAGATVCDVIAHQFEPQGVTVLAMLAESHASIHTYPELGTTFVDVFTCGERADPQQAVHLLADALGTDSVTMSVVQRGRQPAGAGK</sequence>
<evidence type="ECO:0000256" key="4">
    <source>
        <dbReference type="ARBA" id="ARBA00023066"/>
    </source>
</evidence>
<dbReference type="UniPathway" id="UPA00331">
    <property type="reaction ID" value="UER00451"/>
</dbReference>
<dbReference type="Proteomes" id="UP000249915">
    <property type="component" value="Unassembled WGS sequence"/>
</dbReference>
<dbReference type="GO" id="GO:0008295">
    <property type="term" value="P:spermidine biosynthetic process"/>
    <property type="evidence" value="ECO:0007669"/>
    <property type="project" value="UniProtKB-UniRule"/>
</dbReference>
<evidence type="ECO:0000256" key="6">
    <source>
        <dbReference type="ARBA" id="ARBA00023145"/>
    </source>
</evidence>
<keyword evidence="3 10" id="KW-0068">Autocatalytic cleavage</keyword>
<evidence type="ECO:0000313" key="11">
    <source>
        <dbReference type="EMBL" id="PXY28068.1"/>
    </source>
</evidence>
<evidence type="ECO:0000256" key="7">
    <source>
        <dbReference type="ARBA" id="ARBA00023239"/>
    </source>
</evidence>
<keyword evidence="12" id="KW-1185">Reference proteome</keyword>
<evidence type="ECO:0000256" key="10">
    <source>
        <dbReference type="HAMAP-Rule" id="MF_00464"/>
    </source>
</evidence>
<keyword evidence="4 10" id="KW-0745">Spermidine biosynthesis</keyword>
<feature type="active site" description="Schiff-base intermediate with substrate; via pyruvic acid" evidence="10">
    <location>
        <position position="71"/>
    </location>
</feature>
<comment type="cofactor">
    <cofactor evidence="10">
        <name>pyruvate</name>
        <dbReference type="ChEBI" id="CHEBI:15361"/>
    </cofactor>
    <text evidence="10">Binds 1 pyruvoyl group covalently per subunit.</text>
</comment>
<dbReference type="Gene3D" id="3.60.90.10">
    <property type="entry name" value="S-adenosylmethionine decarboxylase"/>
    <property type="match status" value="1"/>
</dbReference>
<dbReference type="InterPro" id="IPR017716">
    <property type="entry name" value="S-AdoMet_deCOase_pro-enz"/>
</dbReference>
<comment type="PTM">
    <text evidence="10">Is synthesized initially as an inactive proenzyme. Formation of the active enzyme involves a self-maturation process in which the active site pyruvoyl group is generated from an internal serine residue via an autocatalytic post-translational modification. Two non-identical subunits are generated from the proenzyme in this reaction, and the pyruvate is formed at the N-terminus of the alpha chain, which is derived from the carboxyl end of the proenzyme. The post-translation cleavage follows an unusual pathway, termed non-hydrolytic serinolysis, in which the side chain hydroxyl group of the serine supplies its oxygen atom to form the C-terminus of the beta chain, while the remainder of the serine residue undergoes an oxidative deamination to produce ammonia and the pyruvoyl group blocking the N-terminus of the alpha chain.</text>
</comment>
<keyword evidence="9 10" id="KW-0670">Pyruvate</keyword>
<keyword evidence="2 10" id="KW-0210">Decarboxylase</keyword>
<dbReference type="InterPro" id="IPR003826">
    <property type="entry name" value="AdoMetDC_fam_prok"/>
</dbReference>
<feature type="active site" description="Proton donor; for catalytic activity" evidence="10">
    <location>
        <position position="91"/>
    </location>
</feature>
<evidence type="ECO:0000256" key="9">
    <source>
        <dbReference type="ARBA" id="ARBA00023317"/>
    </source>
</evidence>
<keyword evidence="7 10" id="KW-0456">Lyase</keyword>
<dbReference type="RefSeq" id="WP_112282079.1">
    <property type="nucleotide sequence ID" value="NZ_MASW01000002.1"/>
</dbReference>
<evidence type="ECO:0000256" key="1">
    <source>
        <dbReference type="ARBA" id="ARBA00022691"/>
    </source>
</evidence>
<feature type="site" description="Cleavage (non-hydrolytic); by autolysis" evidence="10">
    <location>
        <begin position="70"/>
        <end position="71"/>
    </location>
</feature>
<dbReference type="OrthoDB" id="9793120at2"/>
<feature type="modified residue" description="Pyruvic acid (Ser); by autocatalysis" evidence="10">
    <location>
        <position position="71"/>
    </location>
</feature>
<keyword evidence="1 10" id="KW-0949">S-adenosyl-L-methionine</keyword>
<comment type="function">
    <text evidence="10">Catalyzes the decarboxylation of S-adenosylmethionine to S-adenosylmethioninamine (dcAdoMet), the propylamine donor required for the synthesis of the polyamines spermine and spermidine from the diamine putrescine.</text>
</comment>
<dbReference type="PANTHER" id="PTHR33866:SF2">
    <property type="entry name" value="S-ADENOSYLMETHIONINE DECARBOXYLASE PROENZYME"/>
    <property type="match status" value="1"/>
</dbReference>
<proteinExistence type="inferred from homology"/>
<evidence type="ECO:0000313" key="12">
    <source>
        <dbReference type="Proteomes" id="UP000249915"/>
    </source>
</evidence>
<dbReference type="HAMAP" id="MF_00464">
    <property type="entry name" value="AdoMetDC_1"/>
    <property type="match status" value="1"/>
</dbReference>
<dbReference type="EMBL" id="MASW01000002">
    <property type="protein sequence ID" value="PXY28068.1"/>
    <property type="molecule type" value="Genomic_DNA"/>
</dbReference>
<dbReference type="GO" id="GO:0004014">
    <property type="term" value="F:adenosylmethionine decarboxylase activity"/>
    <property type="evidence" value="ECO:0007669"/>
    <property type="project" value="UniProtKB-UniRule"/>
</dbReference>
<feature type="chain" id="PRO_5041034811" description="S-adenosylmethionine decarboxylase beta chain" evidence="10">
    <location>
        <begin position="1"/>
        <end position="70"/>
    </location>
</feature>
<name>A0A2V4B3V6_9PSEU</name>
<protein>
    <recommendedName>
        <fullName evidence="10">S-adenosylmethionine decarboxylase proenzyme</fullName>
        <shortName evidence="10">AdoMetDC</shortName>
        <shortName evidence="10">SAMDC</shortName>
        <ecNumber evidence="10">4.1.1.50</ecNumber>
    </recommendedName>
    <component>
        <recommendedName>
            <fullName evidence="10">S-adenosylmethionine decarboxylase beta chain</fullName>
        </recommendedName>
    </component>
    <component>
        <recommendedName>
            <fullName evidence="10">S-adenosylmethionine decarboxylase alpha chain</fullName>
        </recommendedName>
    </component>
</protein>
<gene>
    <name evidence="10" type="primary">speH</name>
    <name evidence="11" type="ORF">BAY60_17160</name>
</gene>
<evidence type="ECO:0000256" key="2">
    <source>
        <dbReference type="ARBA" id="ARBA00022793"/>
    </source>
</evidence>
<feature type="active site" description="Proton acceptor; for processing activity" evidence="10">
    <location>
        <position position="76"/>
    </location>
</feature>
<dbReference type="NCBIfam" id="TIGR03330">
    <property type="entry name" value="SAM_DCase_Bsu"/>
    <property type="match status" value="1"/>
</dbReference>
<accession>A0A2V4B3V6</accession>
<evidence type="ECO:0000256" key="8">
    <source>
        <dbReference type="ARBA" id="ARBA00023270"/>
    </source>
</evidence>
<dbReference type="GO" id="GO:0005829">
    <property type="term" value="C:cytosol"/>
    <property type="evidence" value="ECO:0007669"/>
    <property type="project" value="TreeGrafter"/>
</dbReference>
<organism evidence="11 12">
    <name type="scientific">Prauserella muralis</name>
    <dbReference type="NCBI Taxonomy" id="588067"/>
    <lineage>
        <taxon>Bacteria</taxon>
        <taxon>Bacillati</taxon>
        <taxon>Actinomycetota</taxon>
        <taxon>Actinomycetes</taxon>
        <taxon>Pseudonocardiales</taxon>
        <taxon>Pseudonocardiaceae</taxon>
        <taxon>Prauserella</taxon>
    </lineage>
</organism>
<comment type="catalytic activity">
    <reaction evidence="10">
        <text>S-adenosyl-L-methionine + H(+) = S-adenosyl 3-(methylsulfanyl)propylamine + CO2</text>
        <dbReference type="Rhea" id="RHEA:15981"/>
        <dbReference type="ChEBI" id="CHEBI:15378"/>
        <dbReference type="ChEBI" id="CHEBI:16526"/>
        <dbReference type="ChEBI" id="CHEBI:57443"/>
        <dbReference type="ChEBI" id="CHEBI:59789"/>
        <dbReference type="EC" id="4.1.1.50"/>
    </reaction>
</comment>
<dbReference type="Pfam" id="PF02675">
    <property type="entry name" value="AdoMet_dc"/>
    <property type="match status" value="1"/>
</dbReference>
<dbReference type="PANTHER" id="PTHR33866">
    <property type="entry name" value="S-ADENOSYLMETHIONINE DECARBOXYLASE PROENZYME"/>
    <property type="match status" value="1"/>
</dbReference>
<evidence type="ECO:0000256" key="5">
    <source>
        <dbReference type="ARBA" id="ARBA00023115"/>
    </source>
</evidence>
<dbReference type="InterPro" id="IPR016067">
    <property type="entry name" value="S-AdoMet_deCO2ase_core"/>
</dbReference>
<reference evidence="11 12" key="1">
    <citation type="submission" date="2016-07" db="EMBL/GenBank/DDBJ databases">
        <title>Draft genome sequence of Prauserella muralis DSM 45305, isolated from a mould-covered wall in an indoor environment.</title>
        <authorList>
            <person name="Ruckert C."/>
            <person name="Albersmeier A."/>
            <person name="Jiang C.-L."/>
            <person name="Jiang Y."/>
            <person name="Kalinowski J."/>
            <person name="Schneider O."/>
            <person name="Winkler A."/>
            <person name="Zotchev S.B."/>
        </authorList>
    </citation>
    <scope>NUCLEOTIDE SEQUENCE [LARGE SCALE GENOMIC DNA]</scope>
    <source>
        <strain evidence="11 12">DSM 45305</strain>
    </source>
</reference>
<feature type="chain" id="PRO_5041034810" description="S-adenosylmethionine decarboxylase alpha chain" evidence="10">
    <location>
        <begin position="71"/>
        <end position="129"/>
    </location>
</feature>
<dbReference type="EC" id="4.1.1.50" evidence="10"/>
<keyword evidence="6 10" id="KW-0865">Zymogen</keyword>
<evidence type="ECO:0000256" key="3">
    <source>
        <dbReference type="ARBA" id="ARBA00022813"/>
    </source>
</evidence>
<comment type="similarity">
    <text evidence="10">Belongs to the prokaryotic AdoMetDC family. Type 1 subfamily.</text>
</comment>
<dbReference type="AlphaFoldDB" id="A0A2V4B3V6"/>
<comment type="caution">
    <text evidence="11">The sequence shown here is derived from an EMBL/GenBank/DDBJ whole genome shotgun (WGS) entry which is preliminary data.</text>
</comment>
<keyword evidence="5 10" id="KW-0620">Polyamine biosynthesis</keyword>
<comment type="subunit">
    <text evidence="10">Heterotetramer of two alpha and two beta chains arranged as a dimer of alpha/beta heterodimers.</text>
</comment>
<keyword evidence="8 10" id="KW-0704">Schiff base</keyword>